<feature type="binding site" evidence="10">
    <location>
        <position position="413"/>
    </location>
    <ligand>
        <name>substrate</name>
    </ligand>
</feature>
<keyword evidence="4 11" id="KW-0378">Hydrolase</keyword>
<feature type="binding site" evidence="10">
    <location>
        <position position="165"/>
    </location>
    <ligand>
        <name>substrate</name>
    </ligand>
</feature>
<dbReference type="PANTHER" id="PTHR10353">
    <property type="entry name" value="GLYCOSYL HYDROLASE"/>
    <property type="match status" value="1"/>
</dbReference>
<sequence>MQRSDFPDSFVWGSATASYQIEGAVTEDGRGPSIWDTLTRRPGAIADATNGDIADDHYHRWEEDVALMAGLGLDAYRFSIAWPRIQADGRGAANPAGLDFYRRLAEGLLERGITPWATLYHWDLPQALEDRGGWLERDTAFRFAEYSATVAENLGDVITNWITLNEPWCSSFLGYASGAHAPGRQEGSRAARAAHHLLLGHGLAVPELRRAVPDANVGITLNLYSIRAATDRGEDIDAARRIDGLGNRFFLDPVLRGAYPSDVLADLDEEAWFAENAAPADLASISAPLDFLGINYYSRHTLRAGGAMHPAADGAASAYPGSESVEFVDTGAEKTFMGWEIHPDGLVDVLEMAHAIAPELPLHITENGSAYEDVVGEGGSVDDPERTAYLRQHIAACRDAIERGLPLGGYFVWSLIDNFEWAWGHSRRFGIVHVDYETQARTPKTSGRWLAGFLGGPLADDPDATGS</sequence>
<reference evidence="12 13" key="1">
    <citation type="submission" date="2018-12" db="EMBL/GenBank/DDBJ databases">
        <authorList>
            <person name="Li F."/>
        </authorList>
    </citation>
    <scope>NUCLEOTIDE SEQUENCE [LARGE SCALE GENOMIC DNA]</scope>
    <source>
        <strain evidence="12 13">8H24J-4-2</strain>
    </source>
</reference>
<organism evidence="12 13">
    <name type="scientific">Labedella populi</name>
    <dbReference type="NCBI Taxonomy" id="2498850"/>
    <lineage>
        <taxon>Bacteria</taxon>
        <taxon>Bacillati</taxon>
        <taxon>Actinomycetota</taxon>
        <taxon>Actinomycetes</taxon>
        <taxon>Micrococcales</taxon>
        <taxon>Microbacteriaceae</taxon>
        <taxon>Labedella</taxon>
    </lineage>
</organism>
<keyword evidence="8" id="KW-0624">Polysaccharide degradation</keyword>
<dbReference type="OrthoDB" id="9765195at2"/>
<evidence type="ECO:0000256" key="8">
    <source>
        <dbReference type="ARBA" id="ARBA00023326"/>
    </source>
</evidence>
<gene>
    <name evidence="12" type="ORF">ELQ92_07425</name>
</gene>
<keyword evidence="7 11" id="KW-0326">Glycosidase</keyword>
<evidence type="ECO:0000256" key="2">
    <source>
        <dbReference type="ARBA" id="ARBA00010838"/>
    </source>
</evidence>
<evidence type="ECO:0000313" key="13">
    <source>
        <dbReference type="Proteomes" id="UP000288603"/>
    </source>
</evidence>
<comment type="catalytic activity">
    <reaction evidence="1 11">
        <text>Hydrolysis of terminal, non-reducing beta-D-glucosyl residues with release of beta-D-glucose.</text>
        <dbReference type="EC" id="3.2.1.21"/>
    </reaction>
</comment>
<feature type="binding site" evidence="10">
    <location>
        <position position="121"/>
    </location>
    <ligand>
        <name>substrate</name>
    </ligand>
</feature>
<evidence type="ECO:0000256" key="6">
    <source>
        <dbReference type="ARBA" id="ARBA00023277"/>
    </source>
</evidence>
<dbReference type="GO" id="GO:0005829">
    <property type="term" value="C:cytosol"/>
    <property type="evidence" value="ECO:0007669"/>
    <property type="project" value="TreeGrafter"/>
</dbReference>
<dbReference type="NCBIfam" id="TIGR03356">
    <property type="entry name" value="BGL"/>
    <property type="match status" value="1"/>
</dbReference>
<evidence type="ECO:0000256" key="3">
    <source>
        <dbReference type="ARBA" id="ARBA00012744"/>
    </source>
</evidence>
<evidence type="ECO:0000256" key="4">
    <source>
        <dbReference type="ARBA" id="ARBA00022801"/>
    </source>
</evidence>
<evidence type="ECO:0000256" key="11">
    <source>
        <dbReference type="RuleBase" id="RU361175"/>
    </source>
</evidence>
<evidence type="ECO:0000256" key="7">
    <source>
        <dbReference type="ARBA" id="ARBA00023295"/>
    </source>
</evidence>
<dbReference type="AlphaFoldDB" id="A0A444QD89"/>
<dbReference type="PRINTS" id="PR00131">
    <property type="entry name" value="GLHYDRLASE1"/>
</dbReference>
<dbReference type="InterPro" id="IPR017736">
    <property type="entry name" value="Glyco_hydro_1_beta-glucosidase"/>
</dbReference>
<keyword evidence="5" id="KW-0136">Cellulose degradation</keyword>
<protein>
    <recommendedName>
        <fullName evidence="3 11">Beta-glucosidase</fullName>
        <ecNumber evidence="3 11">3.2.1.21</ecNumber>
    </recommendedName>
</protein>
<evidence type="ECO:0000256" key="1">
    <source>
        <dbReference type="ARBA" id="ARBA00000448"/>
    </source>
</evidence>
<keyword evidence="13" id="KW-1185">Reference proteome</keyword>
<dbReference type="EC" id="3.2.1.21" evidence="3 11"/>
<comment type="caution">
    <text evidence="12">The sequence shown here is derived from an EMBL/GenBank/DDBJ whole genome shotgun (WGS) entry which is preliminary data.</text>
</comment>
<feature type="binding site" evidence="10">
    <location>
        <position position="20"/>
    </location>
    <ligand>
        <name>substrate</name>
    </ligand>
</feature>
<dbReference type="InterPro" id="IPR017853">
    <property type="entry name" value="GH"/>
</dbReference>
<feature type="active site" description="Nucleophile" evidence="9">
    <location>
        <position position="366"/>
    </location>
</feature>
<evidence type="ECO:0000256" key="5">
    <source>
        <dbReference type="ARBA" id="ARBA00023001"/>
    </source>
</evidence>
<dbReference type="Gene3D" id="3.20.20.80">
    <property type="entry name" value="Glycosidases"/>
    <property type="match status" value="1"/>
</dbReference>
<evidence type="ECO:0000313" key="12">
    <source>
        <dbReference type="EMBL" id="RWZ64576.1"/>
    </source>
</evidence>
<dbReference type="InterPro" id="IPR033132">
    <property type="entry name" value="GH_1_N_CS"/>
</dbReference>
<dbReference type="GO" id="GO:0030245">
    <property type="term" value="P:cellulose catabolic process"/>
    <property type="evidence" value="ECO:0007669"/>
    <property type="project" value="UniProtKB-KW"/>
</dbReference>
<dbReference type="RefSeq" id="WP_128498354.1">
    <property type="nucleotide sequence ID" value="NZ_RZNC01000002.1"/>
</dbReference>
<keyword evidence="6" id="KW-0119">Carbohydrate metabolism</keyword>
<feature type="active site" description="Proton donor" evidence="9">
    <location>
        <position position="166"/>
    </location>
</feature>
<proteinExistence type="inferred from homology"/>
<dbReference type="Proteomes" id="UP000288603">
    <property type="component" value="Unassembled WGS sequence"/>
</dbReference>
<dbReference type="SUPFAM" id="SSF51445">
    <property type="entry name" value="(Trans)glycosidases"/>
    <property type="match status" value="1"/>
</dbReference>
<dbReference type="PANTHER" id="PTHR10353:SF36">
    <property type="entry name" value="LP05116P"/>
    <property type="match status" value="1"/>
</dbReference>
<evidence type="ECO:0000256" key="9">
    <source>
        <dbReference type="PIRSR" id="PIRSR617736-1"/>
    </source>
</evidence>
<feature type="binding site" evidence="10">
    <location>
        <position position="297"/>
    </location>
    <ligand>
        <name>substrate</name>
    </ligand>
</feature>
<dbReference type="GO" id="GO:0008422">
    <property type="term" value="F:beta-glucosidase activity"/>
    <property type="evidence" value="ECO:0007669"/>
    <property type="project" value="UniProtKB-EC"/>
</dbReference>
<dbReference type="Pfam" id="PF00232">
    <property type="entry name" value="Glyco_hydro_1"/>
    <property type="match status" value="1"/>
</dbReference>
<comment type="similarity">
    <text evidence="2 11">Belongs to the glycosyl hydrolase 1 family.</text>
</comment>
<dbReference type="PROSITE" id="PS00653">
    <property type="entry name" value="GLYCOSYL_HYDROL_F1_2"/>
    <property type="match status" value="1"/>
</dbReference>
<evidence type="ECO:0000256" key="10">
    <source>
        <dbReference type="PIRSR" id="PIRSR617736-2"/>
    </source>
</evidence>
<dbReference type="InterPro" id="IPR001360">
    <property type="entry name" value="Glyco_hydro_1"/>
</dbReference>
<accession>A0A444QD89</accession>
<name>A0A444QD89_9MICO</name>
<dbReference type="FunFam" id="3.20.20.80:FF:000004">
    <property type="entry name" value="Beta-glucosidase 6-phospho-beta-glucosidase"/>
    <property type="match status" value="1"/>
</dbReference>
<dbReference type="EMBL" id="RZNC01000002">
    <property type="protein sequence ID" value="RWZ64576.1"/>
    <property type="molecule type" value="Genomic_DNA"/>
</dbReference>
<feature type="binding site" evidence="10">
    <location>
        <begin position="420"/>
        <end position="421"/>
    </location>
    <ligand>
        <name>substrate</name>
    </ligand>
</feature>